<evidence type="ECO:0000313" key="1">
    <source>
        <dbReference type="EMBL" id="KAI3714458.1"/>
    </source>
</evidence>
<gene>
    <name evidence="1" type="ORF">L6452_21412</name>
</gene>
<reference evidence="2" key="1">
    <citation type="journal article" date="2022" name="Mol. Ecol. Resour.">
        <title>The genomes of chicory, endive, great burdock and yacon provide insights into Asteraceae palaeo-polyploidization history and plant inulin production.</title>
        <authorList>
            <person name="Fan W."/>
            <person name="Wang S."/>
            <person name="Wang H."/>
            <person name="Wang A."/>
            <person name="Jiang F."/>
            <person name="Liu H."/>
            <person name="Zhao H."/>
            <person name="Xu D."/>
            <person name="Zhang Y."/>
        </authorList>
    </citation>
    <scope>NUCLEOTIDE SEQUENCE [LARGE SCALE GENOMIC DNA]</scope>
    <source>
        <strain evidence="2">cv. Niubang</strain>
    </source>
</reference>
<comment type="caution">
    <text evidence="1">The sequence shown here is derived from an EMBL/GenBank/DDBJ whole genome shotgun (WGS) entry which is preliminary data.</text>
</comment>
<dbReference type="EMBL" id="CM042053">
    <property type="protein sequence ID" value="KAI3714458.1"/>
    <property type="molecule type" value="Genomic_DNA"/>
</dbReference>
<keyword evidence="2" id="KW-1185">Reference proteome</keyword>
<dbReference type="Proteomes" id="UP001055879">
    <property type="component" value="Linkage Group LG07"/>
</dbReference>
<accession>A0ACB9AXM8</accession>
<name>A0ACB9AXM8_ARCLA</name>
<sequence>MITKMKDWRKLKPYRVMLTNSFQPILVFNLEVLMFSFGPVDSTSTEVAQLIVGFKSKDCLQELQSLIGDYMNGLQKVDLMFLTSQQKLAFWVNMYNVCDMHGPEDWNELTTSDHEALILEQTHS</sequence>
<protein>
    <submittedName>
        <fullName evidence="1">Uncharacterized protein</fullName>
    </submittedName>
</protein>
<reference evidence="1 2" key="2">
    <citation type="journal article" date="2022" name="Mol. Ecol. Resour.">
        <title>The genomes of chicory, endive, great burdock and yacon provide insights into Asteraceae paleo-polyploidization history and plant inulin production.</title>
        <authorList>
            <person name="Fan W."/>
            <person name="Wang S."/>
            <person name="Wang H."/>
            <person name="Wang A."/>
            <person name="Jiang F."/>
            <person name="Liu H."/>
            <person name="Zhao H."/>
            <person name="Xu D."/>
            <person name="Zhang Y."/>
        </authorList>
    </citation>
    <scope>NUCLEOTIDE SEQUENCE [LARGE SCALE GENOMIC DNA]</scope>
    <source>
        <strain evidence="2">cv. Niubang</strain>
    </source>
</reference>
<evidence type="ECO:0000313" key="2">
    <source>
        <dbReference type="Proteomes" id="UP001055879"/>
    </source>
</evidence>
<proteinExistence type="predicted"/>
<organism evidence="1 2">
    <name type="scientific">Arctium lappa</name>
    <name type="common">Greater burdock</name>
    <name type="synonym">Lappa major</name>
    <dbReference type="NCBI Taxonomy" id="4217"/>
    <lineage>
        <taxon>Eukaryota</taxon>
        <taxon>Viridiplantae</taxon>
        <taxon>Streptophyta</taxon>
        <taxon>Embryophyta</taxon>
        <taxon>Tracheophyta</taxon>
        <taxon>Spermatophyta</taxon>
        <taxon>Magnoliopsida</taxon>
        <taxon>eudicotyledons</taxon>
        <taxon>Gunneridae</taxon>
        <taxon>Pentapetalae</taxon>
        <taxon>asterids</taxon>
        <taxon>campanulids</taxon>
        <taxon>Asterales</taxon>
        <taxon>Asteraceae</taxon>
        <taxon>Carduoideae</taxon>
        <taxon>Cardueae</taxon>
        <taxon>Arctiinae</taxon>
        <taxon>Arctium</taxon>
    </lineage>
</organism>